<reference evidence="2" key="3">
    <citation type="submission" date="2023-05" db="EMBL/GenBank/DDBJ databases">
        <authorList>
            <person name="Smith C.H."/>
        </authorList>
    </citation>
    <scope>NUCLEOTIDE SEQUENCE</scope>
    <source>
        <strain evidence="2">CHS0354</strain>
        <tissue evidence="2">Mantle</tissue>
    </source>
</reference>
<evidence type="ECO:0000313" key="2">
    <source>
        <dbReference type="EMBL" id="KAK3577768.1"/>
    </source>
</evidence>
<reference evidence="2" key="2">
    <citation type="journal article" date="2021" name="Genome Biol. Evol.">
        <title>Developing a high-quality reference genome for a parasitic bivalve with doubly uniparental inheritance (Bivalvia: Unionida).</title>
        <authorList>
            <person name="Smith C.H."/>
        </authorList>
    </citation>
    <scope>NUCLEOTIDE SEQUENCE</scope>
    <source>
        <strain evidence="2">CHS0354</strain>
        <tissue evidence="2">Mantle</tissue>
    </source>
</reference>
<evidence type="ECO:0008006" key="4">
    <source>
        <dbReference type="Google" id="ProtNLM"/>
    </source>
</evidence>
<dbReference type="EMBL" id="JAEAOA010000296">
    <property type="protein sequence ID" value="KAK3577768.1"/>
    <property type="molecule type" value="Genomic_DNA"/>
</dbReference>
<sequence>MKKVVILVGFVGLCLASPYSPVYEKDNNDLKTKEAALLALGADFDDEEACKGATLFGYIKVTYLSRISGSNPGDVYNLHLTIKRADEEGRV</sequence>
<dbReference type="AlphaFoldDB" id="A0AAE0VGU5"/>
<name>A0AAE0VGU5_9BIVA</name>
<keyword evidence="3" id="KW-1185">Reference proteome</keyword>
<evidence type="ECO:0000256" key="1">
    <source>
        <dbReference type="SAM" id="SignalP"/>
    </source>
</evidence>
<accession>A0AAE0VGU5</accession>
<organism evidence="2 3">
    <name type="scientific">Potamilus streckersoni</name>
    <dbReference type="NCBI Taxonomy" id="2493646"/>
    <lineage>
        <taxon>Eukaryota</taxon>
        <taxon>Metazoa</taxon>
        <taxon>Spiralia</taxon>
        <taxon>Lophotrochozoa</taxon>
        <taxon>Mollusca</taxon>
        <taxon>Bivalvia</taxon>
        <taxon>Autobranchia</taxon>
        <taxon>Heteroconchia</taxon>
        <taxon>Palaeoheterodonta</taxon>
        <taxon>Unionida</taxon>
        <taxon>Unionoidea</taxon>
        <taxon>Unionidae</taxon>
        <taxon>Ambleminae</taxon>
        <taxon>Lampsilini</taxon>
        <taxon>Potamilus</taxon>
    </lineage>
</organism>
<feature type="chain" id="PRO_5042149883" description="Cysteine proteinase inhibitor" evidence="1">
    <location>
        <begin position="17"/>
        <end position="91"/>
    </location>
</feature>
<proteinExistence type="predicted"/>
<protein>
    <recommendedName>
        <fullName evidence="4">Cysteine proteinase inhibitor</fullName>
    </recommendedName>
</protein>
<comment type="caution">
    <text evidence="2">The sequence shown here is derived from an EMBL/GenBank/DDBJ whole genome shotgun (WGS) entry which is preliminary data.</text>
</comment>
<keyword evidence="1" id="KW-0732">Signal</keyword>
<dbReference type="Proteomes" id="UP001195483">
    <property type="component" value="Unassembled WGS sequence"/>
</dbReference>
<reference evidence="2" key="1">
    <citation type="journal article" date="2021" name="Genome Biol. Evol.">
        <title>A High-Quality Reference Genome for a Parasitic Bivalve with Doubly Uniparental Inheritance (Bivalvia: Unionida).</title>
        <authorList>
            <person name="Smith C.H."/>
        </authorList>
    </citation>
    <scope>NUCLEOTIDE SEQUENCE</scope>
    <source>
        <strain evidence="2">CHS0354</strain>
    </source>
</reference>
<feature type="signal peptide" evidence="1">
    <location>
        <begin position="1"/>
        <end position="16"/>
    </location>
</feature>
<evidence type="ECO:0000313" key="3">
    <source>
        <dbReference type="Proteomes" id="UP001195483"/>
    </source>
</evidence>
<gene>
    <name evidence="2" type="ORF">CHS0354_003773</name>
</gene>